<accession>A0A415E745</accession>
<comment type="caution">
    <text evidence="1">The sequence shown here is derived from an EMBL/GenBank/DDBJ whole genome shotgun (WGS) entry which is preliminary data.</text>
</comment>
<sequence>MKEKWVRKDFSRDSKIKDSLLLDLLRYQRMREHEIPEEYEERIAAAGISREEQRAIEERKEKKKR</sequence>
<dbReference type="AlphaFoldDB" id="A0A415E745"/>
<evidence type="ECO:0000313" key="1">
    <source>
        <dbReference type="EMBL" id="RHJ89613.1"/>
    </source>
</evidence>
<keyword evidence="2" id="KW-1185">Reference proteome</keyword>
<evidence type="ECO:0000313" key="2">
    <source>
        <dbReference type="Proteomes" id="UP000284841"/>
    </source>
</evidence>
<protein>
    <submittedName>
        <fullName evidence="1">Uncharacterized protein</fullName>
    </submittedName>
</protein>
<dbReference type="RefSeq" id="WP_067540114.1">
    <property type="nucleotide sequence ID" value="NZ_AP025567.1"/>
</dbReference>
<gene>
    <name evidence="1" type="ORF">DW099_03300</name>
</gene>
<dbReference type="STRING" id="1776384.GCA_900086585_02949"/>
<proteinExistence type="predicted"/>
<name>A0A415E745_9FIRM</name>
<organism evidence="1 2">
    <name type="scientific">Emergencia timonensis</name>
    <dbReference type="NCBI Taxonomy" id="1776384"/>
    <lineage>
        <taxon>Bacteria</taxon>
        <taxon>Bacillati</taxon>
        <taxon>Bacillota</taxon>
        <taxon>Clostridia</taxon>
        <taxon>Peptostreptococcales</taxon>
        <taxon>Anaerovoracaceae</taxon>
        <taxon>Emergencia</taxon>
    </lineage>
</organism>
<dbReference type="Proteomes" id="UP000284841">
    <property type="component" value="Unassembled WGS sequence"/>
</dbReference>
<dbReference type="EMBL" id="QRMS01000001">
    <property type="protein sequence ID" value="RHJ89613.1"/>
    <property type="molecule type" value="Genomic_DNA"/>
</dbReference>
<dbReference type="GeneID" id="83005265"/>
<reference evidence="1 2" key="1">
    <citation type="submission" date="2018-08" db="EMBL/GenBank/DDBJ databases">
        <title>A genome reference for cultivated species of the human gut microbiota.</title>
        <authorList>
            <person name="Zou Y."/>
            <person name="Xue W."/>
            <person name="Luo G."/>
        </authorList>
    </citation>
    <scope>NUCLEOTIDE SEQUENCE [LARGE SCALE GENOMIC DNA]</scope>
    <source>
        <strain evidence="1 2">AM07-24</strain>
    </source>
</reference>